<dbReference type="PANTHER" id="PTHR30532:SF1">
    <property type="entry name" value="IRON(3+)-HYDROXAMATE-BINDING PROTEIN FHUD"/>
    <property type="match status" value="1"/>
</dbReference>
<evidence type="ECO:0000256" key="1">
    <source>
        <dbReference type="ARBA" id="ARBA00004196"/>
    </source>
</evidence>
<dbReference type="Pfam" id="PF01497">
    <property type="entry name" value="Peripla_BP_2"/>
    <property type="match status" value="1"/>
</dbReference>
<dbReference type="AlphaFoldDB" id="A0A2A5JD87"/>
<evidence type="ECO:0000256" key="4">
    <source>
        <dbReference type="ARBA" id="ARBA00022729"/>
    </source>
</evidence>
<dbReference type="InterPro" id="IPR051313">
    <property type="entry name" value="Bact_iron-sidero_bind"/>
</dbReference>
<evidence type="ECO:0000259" key="5">
    <source>
        <dbReference type="PROSITE" id="PS50983"/>
    </source>
</evidence>
<dbReference type="Gene3D" id="3.40.50.1980">
    <property type="entry name" value="Nitrogenase molybdenum iron protein domain"/>
    <property type="match status" value="2"/>
</dbReference>
<dbReference type="PROSITE" id="PS51318">
    <property type="entry name" value="TAT"/>
    <property type="match status" value="1"/>
</dbReference>
<reference evidence="6 7" key="1">
    <citation type="submission" date="2017-07" db="EMBL/GenBank/DDBJ databases">
        <title>Draft sequence of Rhodococcus enclensis 23b-28.</title>
        <authorList>
            <person name="Besaury L."/>
            <person name="Sancelme M."/>
            <person name="Amato P."/>
            <person name="Lallement A."/>
            <person name="Delort A.-M."/>
        </authorList>
    </citation>
    <scope>NUCLEOTIDE SEQUENCE [LARGE SCALE GENOMIC DNA]</scope>
    <source>
        <strain evidence="6 7">23b-28</strain>
    </source>
</reference>
<evidence type="ECO:0000256" key="2">
    <source>
        <dbReference type="ARBA" id="ARBA00008814"/>
    </source>
</evidence>
<comment type="similarity">
    <text evidence="2">Belongs to the bacterial solute-binding protein 8 family.</text>
</comment>
<dbReference type="GO" id="GO:1901678">
    <property type="term" value="P:iron coordination entity transport"/>
    <property type="evidence" value="ECO:0007669"/>
    <property type="project" value="UniProtKB-ARBA"/>
</dbReference>
<dbReference type="PROSITE" id="PS50983">
    <property type="entry name" value="FE_B12_PBP"/>
    <property type="match status" value="1"/>
</dbReference>
<comment type="subcellular location">
    <subcellularLocation>
        <location evidence="1">Cell envelope</location>
    </subcellularLocation>
</comment>
<dbReference type="GO" id="GO:0030288">
    <property type="term" value="C:outer membrane-bounded periplasmic space"/>
    <property type="evidence" value="ECO:0007669"/>
    <property type="project" value="TreeGrafter"/>
</dbReference>
<sequence>MDRTVPNSICLTPALDNTTLDTDEQWERIVDALTRRGFLGAGLGVAAATLLAACSSDESGSAPSGLVTVQDETGSVEIPSDPQRMVIAHVSAMATVLDLGVPPEKIVGGFFGLEGVGGDAVLRTMPEAANIPNLGTAGTWNKEAIIGASPDLIVMLLTAGNAYAAKSYDELSATGVPVFAGFNGYLTWDEMKKLVTSMGVAVRREEAAAELNARTEERLLAIKDRLSALGSLPSVTLLRTGENGVVYNQVDALLDALGFPGDRATSEEFTRTLTAEQLDQVTSDVIIVGAFQDQQDVRAQLAMNPLWERLPAVRSGNVHYVDDSLWGSGYSPRATELRLDDIERIFS</sequence>
<dbReference type="InterPro" id="IPR006311">
    <property type="entry name" value="TAT_signal"/>
</dbReference>
<dbReference type="EMBL" id="NOVD01000007">
    <property type="protein sequence ID" value="PCK26911.1"/>
    <property type="molecule type" value="Genomic_DNA"/>
</dbReference>
<gene>
    <name evidence="6" type="ORF">CHR55_13865</name>
</gene>
<dbReference type="SUPFAM" id="SSF53807">
    <property type="entry name" value="Helical backbone' metal receptor"/>
    <property type="match status" value="1"/>
</dbReference>
<evidence type="ECO:0000313" key="7">
    <source>
        <dbReference type="Proteomes" id="UP000230886"/>
    </source>
</evidence>
<evidence type="ECO:0000256" key="3">
    <source>
        <dbReference type="ARBA" id="ARBA00022448"/>
    </source>
</evidence>
<protein>
    <submittedName>
        <fullName evidence="6">ABC transporter substrate-binding protein</fullName>
    </submittedName>
</protein>
<accession>A0A2A5JD87</accession>
<feature type="domain" description="Fe/B12 periplasmic-binding" evidence="5">
    <location>
        <begin position="84"/>
        <end position="347"/>
    </location>
</feature>
<proteinExistence type="inferred from homology"/>
<dbReference type="InterPro" id="IPR002491">
    <property type="entry name" value="ABC_transptr_periplasmic_BD"/>
</dbReference>
<dbReference type="PANTHER" id="PTHR30532">
    <property type="entry name" value="IRON III DICITRATE-BINDING PERIPLASMIC PROTEIN"/>
    <property type="match status" value="1"/>
</dbReference>
<evidence type="ECO:0000313" key="6">
    <source>
        <dbReference type="EMBL" id="PCK26911.1"/>
    </source>
</evidence>
<organism evidence="6 7">
    <name type="scientific">Rhodococcus qingshengii</name>
    <dbReference type="NCBI Taxonomy" id="334542"/>
    <lineage>
        <taxon>Bacteria</taxon>
        <taxon>Bacillati</taxon>
        <taxon>Actinomycetota</taxon>
        <taxon>Actinomycetes</taxon>
        <taxon>Mycobacteriales</taxon>
        <taxon>Nocardiaceae</taxon>
        <taxon>Rhodococcus</taxon>
        <taxon>Rhodococcus erythropolis group</taxon>
    </lineage>
</organism>
<keyword evidence="3" id="KW-0813">Transport</keyword>
<dbReference type="Proteomes" id="UP000230886">
    <property type="component" value="Unassembled WGS sequence"/>
</dbReference>
<comment type="caution">
    <text evidence="6">The sequence shown here is derived from an EMBL/GenBank/DDBJ whole genome shotgun (WGS) entry which is preliminary data.</text>
</comment>
<keyword evidence="4" id="KW-0732">Signal</keyword>
<name>A0A2A5JD87_RHOSG</name>